<name>A0A1G6G2D5_BACOV</name>
<dbReference type="SUPFAM" id="SSF53448">
    <property type="entry name" value="Nucleotide-diphospho-sugar transferases"/>
    <property type="match status" value="1"/>
</dbReference>
<dbReference type="Gene3D" id="3.90.550.10">
    <property type="entry name" value="Spore Coat Polysaccharide Biosynthesis Protein SpsA, Chain A"/>
    <property type="match status" value="1"/>
</dbReference>
<dbReference type="GO" id="GO:0016758">
    <property type="term" value="F:hexosyltransferase activity"/>
    <property type="evidence" value="ECO:0007669"/>
    <property type="project" value="UniProtKB-ARBA"/>
</dbReference>
<keyword evidence="2" id="KW-0808">Transferase</keyword>
<evidence type="ECO:0000313" key="2">
    <source>
        <dbReference type="EMBL" id="SDB75376.1"/>
    </source>
</evidence>
<dbReference type="Proteomes" id="UP000183670">
    <property type="component" value="Unassembled WGS sequence"/>
</dbReference>
<dbReference type="PANTHER" id="PTHR22916">
    <property type="entry name" value="GLYCOSYLTRANSFERASE"/>
    <property type="match status" value="1"/>
</dbReference>
<reference evidence="2 3" key="1">
    <citation type="submission" date="2016-10" db="EMBL/GenBank/DDBJ databases">
        <authorList>
            <person name="de Groot N.N."/>
        </authorList>
    </citation>
    <scope>NUCLEOTIDE SEQUENCE [LARGE SCALE GENOMIC DNA]</scope>
    <source>
        <strain evidence="2 3">NLAE-zl-C500</strain>
    </source>
</reference>
<evidence type="ECO:0000313" key="3">
    <source>
        <dbReference type="Proteomes" id="UP000183670"/>
    </source>
</evidence>
<organism evidence="2 3">
    <name type="scientific">Bacteroides ovatus</name>
    <dbReference type="NCBI Taxonomy" id="28116"/>
    <lineage>
        <taxon>Bacteria</taxon>
        <taxon>Pseudomonadati</taxon>
        <taxon>Bacteroidota</taxon>
        <taxon>Bacteroidia</taxon>
        <taxon>Bacteroidales</taxon>
        <taxon>Bacteroidaceae</taxon>
        <taxon>Bacteroides</taxon>
    </lineage>
</organism>
<dbReference type="CDD" id="cd06433">
    <property type="entry name" value="GT_2_WfgS_like"/>
    <property type="match status" value="1"/>
</dbReference>
<gene>
    <name evidence="2" type="ORF">SAMN05192581_1001264</name>
</gene>
<accession>A0A1G6G2D5</accession>
<protein>
    <submittedName>
        <fullName evidence="2">Glycosyltransferase</fullName>
    </submittedName>
</protein>
<proteinExistence type="predicted"/>
<feature type="domain" description="Glycosyltransferase 2-like" evidence="1">
    <location>
        <begin position="4"/>
        <end position="143"/>
    </location>
</feature>
<dbReference type="Pfam" id="PF00535">
    <property type="entry name" value="Glycos_transf_2"/>
    <property type="match status" value="1"/>
</dbReference>
<dbReference type="InterPro" id="IPR029044">
    <property type="entry name" value="Nucleotide-diphossugar_trans"/>
</dbReference>
<sequence length="251" mass="28520">MKVSIITSCFNRAATIRDTIESVLAQDYNDIEFIVVDGASTDGSLEIIGEYEDRISTIISEPDHGMYEAINKGIRVATGDVIGLLHSDDFFYNNGVVSRIVERMKITRADFLYGDGLFVDSDNTDKVVRNWIGGSYRLWKVRHGWLPLHPTCYIRREVVNRLGLYNESYKIAADSDLLLRYLITGGLTTTYLGEYIVKMRMGGLSTDSAKRKKMWDEDIRVYASHGMAPTLTKLEKMAWKVPQFVLALLKR</sequence>
<dbReference type="InterPro" id="IPR001173">
    <property type="entry name" value="Glyco_trans_2-like"/>
</dbReference>
<evidence type="ECO:0000259" key="1">
    <source>
        <dbReference type="Pfam" id="PF00535"/>
    </source>
</evidence>
<dbReference type="EMBL" id="FMYE01000001">
    <property type="protein sequence ID" value="SDB75376.1"/>
    <property type="molecule type" value="Genomic_DNA"/>
</dbReference>
<dbReference type="PANTHER" id="PTHR22916:SF3">
    <property type="entry name" value="UDP-GLCNAC:BETAGAL BETA-1,3-N-ACETYLGLUCOSAMINYLTRANSFERASE-LIKE PROTEIN 1"/>
    <property type="match status" value="1"/>
</dbReference>
<dbReference type="AlphaFoldDB" id="A0A1G6G2D5"/>
<dbReference type="RefSeq" id="WP_074556495.1">
    <property type="nucleotide sequence ID" value="NZ_FMYE01000001.1"/>
</dbReference>